<accession>A0A1B1Y272</accession>
<sequence length="357" mass="39118">MMANAQEVSGIKLKTSAYSLKKAKKQDKVYINSFNVFFEIYKEISDKKAGYKGTRGKVVGDAKVSLGVGLKGVDIAAVQQKTDLLYQETIEKIKASGYQLVSVDEAKNIESFEGFETYQGPLLLEKEELPGVIQCVPSGYSFLAKVPKKTEVGKSVAKLTDKFNFTKLNEKPTISKELGDVMVIDVNMYVMFTEAPKPGFNLGSLDKVAKVKINTNYRLVDRYTVVNSGSQKKSLLGVSVAGNKIATDVLTQFSVVYGKNKIGGSALASYNGGLKKSLEINGVLKKEKIKAYQAQQTIAPTLNNPAYQKIGGITLATIENRFSKNASWVEVDGAKHSDGLYNACHLFLEQNLKEVFD</sequence>
<protein>
    <submittedName>
        <fullName evidence="1">Uncharacterized protein</fullName>
    </submittedName>
</protein>
<dbReference type="EMBL" id="CP014224">
    <property type="protein sequence ID" value="ANW94871.1"/>
    <property type="molecule type" value="Genomic_DNA"/>
</dbReference>
<dbReference type="Proteomes" id="UP000092967">
    <property type="component" value="Chromosome"/>
</dbReference>
<keyword evidence="2" id="KW-1185">Reference proteome</keyword>
<gene>
    <name evidence="1" type="ORF">AXE80_00545</name>
</gene>
<evidence type="ECO:0000313" key="1">
    <source>
        <dbReference type="EMBL" id="ANW94871.1"/>
    </source>
</evidence>
<reference evidence="1 2" key="1">
    <citation type="submission" date="2016-02" db="EMBL/GenBank/DDBJ databases">
        <authorList>
            <person name="Wen L."/>
            <person name="He K."/>
            <person name="Yang H."/>
        </authorList>
    </citation>
    <scope>NUCLEOTIDE SEQUENCE [LARGE SCALE GENOMIC DNA]</scope>
    <source>
        <strain evidence="1 2">CZ1127</strain>
    </source>
</reference>
<dbReference type="STRING" id="1790137.AXE80_00545"/>
<proteinExistence type="predicted"/>
<organism evidence="1 2">
    <name type="scientific">Wenyingzhuangia fucanilytica</name>
    <dbReference type="NCBI Taxonomy" id="1790137"/>
    <lineage>
        <taxon>Bacteria</taxon>
        <taxon>Pseudomonadati</taxon>
        <taxon>Bacteroidota</taxon>
        <taxon>Flavobacteriia</taxon>
        <taxon>Flavobacteriales</taxon>
        <taxon>Flavobacteriaceae</taxon>
        <taxon>Wenyingzhuangia</taxon>
    </lineage>
</organism>
<dbReference type="AlphaFoldDB" id="A0A1B1Y272"/>
<evidence type="ECO:0000313" key="2">
    <source>
        <dbReference type="Proteomes" id="UP000092967"/>
    </source>
</evidence>
<dbReference type="KEGG" id="wfu:AXE80_00545"/>
<name>A0A1B1Y272_9FLAO</name>